<dbReference type="InterPro" id="IPR002104">
    <property type="entry name" value="Integrase_catalytic"/>
</dbReference>
<accession>A0ABT8TBP2</accession>
<dbReference type="SUPFAM" id="SSF56349">
    <property type="entry name" value="DNA breaking-rejoining enzymes"/>
    <property type="match status" value="1"/>
</dbReference>
<keyword evidence="4" id="KW-0233">DNA recombination</keyword>
<keyword evidence="3" id="KW-0238">DNA-binding</keyword>
<dbReference type="PANTHER" id="PTHR30629:SF2">
    <property type="entry name" value="PROPHAGE INTEGRASE INTS-RELATED"/>
    <property type="match status" value="1"/>
</dbReference>
<comment type="similarity">
    <text evidence="1">Belongs to the 'phage' integrase family.</text>
</comment>
<evidence type="ECO:0000256" key="4">
    <source>
        <dbReference type="ARBA" id="ARBA00023172"/>
    </source>
</evidence>
<evidence type="ECO:0000313" key="7">
    <source>
        <dbReference type="Proteomes" id="UP001171111"/>
    </source>
</evidence>
<evidence type="ECO:0000256" key="2">
    <source>
        <dbReference type="ARBA" id="ARBA00022908"/>
    </source>
</evidence>
<dbReference type="RefSeq" id="WP_086244033.1">
    <property type="nucleotide sequence ID" value="NZ_JAULJQ010000006.1"/>
</dbReference>
<dbReference type="PROSITE" id="PS51898">
    <property type="entry name" value="TYR_RECOMBINASE"/>
    <property type="match status" value="1"/>
</dbReference>
<dbReference type="InterPro" id="IPR013762">
    <property type="entry name" value="Integrase-like_cat_sf"/>
</dbReference>
<dbReference type="Gene3D" id="1.10.150.130">
    <property type="match status" value="1"/>
</dbReference>
<organism evidence="6 7">
    <name type="scientific">Campylobacter magnus</name>
    <dbReference type="NCBI Taxonomy" id="3026462"/>
    <lineage>
        <taxon>Bacteria</taxon>
        <taxon>Pseudomonadati</taxon>
        <taxon>Campylobacterota</taxon>
        <taxon>Epsilonproteobacteria</taxon>
        <taxon>Campylobacterales</taxon>
        <taxon>Campylobacteraceae</taxon>
        <taxon>Campylobacter</taxon>
    </lineage>
</organism>
<dbReference type="Proteomes" id="UP001171111">
    <property type="component" value="Unassembled WGS sequence"/>
</dbReference>
<dbReference type="CDD" id="cd00801">
    <property type="entry name" value="INT_P4_C"/>
    <property type="match status" value="1"/>
</dbReference>
<keyword evidence="7" id="KW-1185">Reference proteome</keyword>
<comment type="caution">
    <text evidence="6">The sequence shown here is derived from an EMBL/GenBank/DDBJ whole genome shotgun (WGS) entry which is preliminary data.</text>
</comment>
<evidence type="ECO:0000256" key="1">
    <source>
        <dbReference type="ARBA" id="ARBA00008857"/>
    </source>
</evidence>
<name>A0ABT8TBP2_9BACT</name>
<dbReference type="EMBL" id="JAULJQ010000006">
    <property type="protein sequence ID" value="MDO2409676.1"/>
    <property type="molecule type" value="Genomic_DNA"/>
</dbReference>
<dbReference type="InterPro" id="IPR050808">
    <property type="entry name" value="Phage_Integrase"/>
</dbReference>
<dbReference type="InterPro" id="IPR010998">
    <property type="entry name" value="Integrase_recombinase_N"/>
</dbReference>
<dbReference type="Pfam" id="PF00589">
    <property type="entry name" value="Phage_integrase"/>
    <property type="match status" value="1"/>
</dbReference>
<evidence type="ECO:0000259" key="5">
    <source>
        <dbReference type="PROSITE" id="PS51898"/>
    </source>
</evidence>
<evidence type="ECO:0000256" key="3">
    <source>
        <dbReference type="ARBA" id="ARBA00023125"/>
    </source>
</evidence>
<sequence>MANISKAYLLDKDIRLLEFIGKDYKKVVGSPKELYVCVYEKTKMKTFSLYYNKHYIKIKEFREGIYSVADARRDATKLLKELESGKDMATIKGKNEKYLFKNLFELHIAQKQKRGLKDSYLKKIVDMANNYLMPSLASRDVKGIKYSELLAIFNAIFNPNNPRKSRLETIHRLINELNAVFKIAIKDRYIEHNPSDGLHDEFPTSSRFNLDNQIDTRYPALTNESDIKSFIIDLKNDNRLDLQTKRALYLQIICGNRPINTASAKWSDIDLENGIWTIQATEMKAKSEHKIPLCSYALKVLKEQQIFSGNSVFVFPADTMAGHLHRDSISKAIRNLGGKDKYNGKVTSHGFRATFRTICSLHKAELLQMGISEEAIESVLAHKEYNPVKFSYEREKATIEQKRTLLEWYANYLNNIEPLF</sequence>
<dbReference type="Pfam" id="PF22022">
    <property type="entry name" value="Phage_int_M"/>
    <property type="match status" value="1"/>
</dbReference>
<evidence type="ECO:0000313" key="6">
    <source>
        <dbReference type="EMBL" id="MDO2409676.1"/>
    </source>
</evidence>
<feature type="domain" description="Tyr recombinase" evidence="5">
    <location>
        <begin position="216"/>
        <end position="407"/>
    </location>
</feature>
<dbReference type="Gene3D" id="1.10.443.10">
    <property type="entry name" value="Intergrase catalytic core"/>
    <property type="match status" value="1"/>
</dbReference>
<dbReference type="InterPro" id="IPR053876">
    <property type="entry name" value="Phage_int_M"/>
</dbReference>
<keyword evidence="2" id="KW-0229">DNA integration</keyword>
<protein>
    <submittedName>
        <fullName evidence="6">Tyrosine-type recombinase/integrase</fullName>
    </submittedName>
</protein>
<dbReference type="InterPro" id="IPR011010">
    <property type="entry name" value="DNA_brk_join_enz"/>
</dbReference>
<gene>
    <name evidence="6" type="ORF">Q2362_06145</name>
</gene>
<proteinExistence type="inferred from homology"/>
<dbReference type="PANTHER" id="PTHR30629">
    <property type="entry name" value="PROPHAGE INTEGRASE"/>
    <property type="match status" value="1"/>
</dbReference>
<reference evidence="6 7" key="1">
    <citation type="submission" date="2023-06" db="EMBL/GenBank/DDBJ databases">
        <title>Campylobacter magnum sp. nov., isolated from cecal contents of domestic pigs (Sus scrofa domesticus).</title>
        <authorList>
            <person name="Papic B."/>
            <person name="Gruntar I."/>
        </authorList>
    </citation>
    <scope>NUCLEOTIDE SEQUENCE [LARGE SCALE GENOMIC DNA]</scope>
    <source>
        <strain evidence="7">34484-21</strain>
    </source>
</reference>